<dbReference type="Proteomes" id="UP000233551">
    <property type="component" value="Unassembled WGS sequence"/>
</dbReference>
<protein>
    <submittedName>
        <fullName evidence="2">Uncharacterized protein</fullName>
    </submittedName>
</protein>
<gene>
    <name evidence="2" type="ORF">CRG98_049230</name>
</gene>
<feature type="chain" id="PRO_5014186260" evidence="1">
    <location>
        <begin position="17"/>
        <end position="77"/>
    </location>
</feature>
<evidence type="ECO:0000256" key="1">
    <source>
        <dbReference type="SAM" id="SignalP"/>
    </source>
</evidence>
<dbReference type="EMBL" id="PGOL01037222">
    <property type="protein sequence ID" value="PKI26081.1"/>
    <property type="molecule type" value="Genomic_DNA"/>
</dbReference>
<proteinExistence type="predicted"/>
<evidence type="ECO:0000313" key="3">
    <source>
        <dbReference type="Proteomes" id="UP000233551"/>
    </source>
</evidence>
<sequence>MAGALVGGAFLAASLQVLIDKLASHGIGDYIWGRKLEEGWLVKKLTVTLLSVEAMLHDALKKRTLNSAVTEWLSELE</sequence>
<keyword evidence="3" id="KW-1185">Reference proteome</keyword>
<keyword evidence="1" id="KW-0732">Signal</keyword>
<accession>A0A2I0HFB8</accession>
<organism evidence="2 3">
    <name type="scientific">Punica granatum</name>
    <name type="common">Pomegranate</name>
    <dbReference type="NCBI Taxonomy" id="22663"/>
    <lineage>
        <taxon>Eukaryota</taxon>
        <taxon>Viridiplantae</taxon>
        <taxon>Streptophyta</taxon>
        <taxon>Embryophyta</taxon>
        <taxon>Tracheophyta</taxon>
        <taxon>Spermatophyta</taxon>
        <taxon>Magnoliopsida</taxon>
        <taxon>eudicotyledons</taxon>
        <taxon>Gunneridae</taxon>
        <taxon>Pentapetalae</taxon>
        <taxon>rosids</taxon>
        <taxon>malvids</taxon>
        <taxon>Myrtales</taxon>
        <taxon>Lythraceae</taxon>
        <taxon>Punica</taxon>
    </lineage>
</organism>
<feature type="non-terminal residue" evidence="2">
    <location>
        <position position="77"/>
    </location>
</feature>
<feature type="signal peptide" evidence="1">
    <location>
        <begin position="1"/>
        <end position="16"/>
    </location>
</feature>
<dbReference type="AlphaFoldDB" id="A0A2I0HFB8"/>
<name>A0A2I0HFB8_PUNGR</name>
<reference evidence="2 3" key="1">
    <citation type="submission" date="2017-11" db="EMBL/GenBank/DDBJ databases">
        <title>De-novo sequencing of pomegranate (Punica granatum L.) genome.</title>
        <authorList>
            <person name="Akparov Z."/>
            <person name="Amiraslanov A."/>
            <person name="Hajiyeva S."/>
            <person name="Abbasov M."/>
            <person name="Kaur K."/>
            <person name="Hamwieh A."/>
            <person name="Solovyev V."/>
            <person name="Salamov A."/>
            <person name="Braich B."/>
            <person name="Kosarev P."/>
            <person name="Mahmoud A."/>
            <person name="Hajiyev E."/>
            <person name="Babayeva S."/>
            <person name="Izzatullayeva V."/>
            <person name="Mammadov A."/>
            <person name="Mammadov A."/>
            <person name="Sharifova S."/>
            <person name="Ojaghi J."/>
            <person name="Eynullazada K."/>
            <person name="Bayramov B."/>
            <person name="Abdulazimova A."/>
            <person name="Shahmuradov I."/>
        </authorList>
    </citation>
    <scope>NUCLEOTIDE SEQUENCE [LARGE SCALE GENOMIC DNA]</scope>
    <source>
        <strain evidence="3">cv. AG2017</strain>
        <tissue evidence="2">Leaf</tissue>
    </source>
</reference>
<comment type="caution">
    <text evidence="2">The sequence shown here is derived from an EMBL/GenBank/DDBJ whole genome shotgun (WGS) entry which is preliminary data.</text>
</comment>
<evidence type="ECO:0000313" key="2">
    <source>
        <dbReference type="EMBL" id="PKI26081.1"/>
    </source>
</evidence>